<evidence type="ECO:0000313" key="3">
    <source>
        <dbReference type="EMBL" id="CCK70821.1"/>
    </source>
</evidence>
<keyword evidence="4" id="KW-1185">Reference proteome</keyword>
<dbReference type="KEGG" id="kng:KNAG_0F01530"/>
<keyword evidence="2" id="KW-0812">Transmembrane</keyword>
<proteinExistence type="predicted"/>
<keyword evidence="2" id="KW-0472">Membrane</keyword>
<name>J7S8B3_HUIN7</name>
<sequence>MTRGERSARNMVPRDDNALFRRFIREMDKRSGHHAESGGGSPAITLGDGSGDDDDATSLDGGDTTDGALREMLDNLEQGINTAIEERNGTGDDRTGDRLVHTFTPHAGMGIRRPGDTNTQTYGQLLMRNLLMLDYMILVMLFPFSLYNVLRSGFNMVTFNCNGAGDDADFIVNLIVYIRYCEAITEDGESLVGYQTAKALTAGGTNLNGGLSLLIKFHNVINYYGMVALRGVVRALPRAVVKRAATAAATTTVPAVLRRTAVTFYNGTVKTTAAALYLLYGVLGTAYLYGSMLFFALCLTITVTRRYKTVARVLANETRPRID</sequence>
<protein>
    <submittedName>
        <fullName evidence="3">Uncharacterized protein</fullName>
    </submittedName>
</protein>
<dbReference type="GeneID" id="34526536"/>
<evidence type="ECO:0000256" key="1">
    <source>
        <dbReference type="SAM" id="MobiDB-lite"/>
    </source>
</evidence>
<feature type="region of interest" description="Disordered" evidence="1">
    <location>
        <begin position="29"/>
        <end position="67"/>
    </location>
</feature>
<dbReference type="EMBL" id="HE978319">
    <property type="protein sequence ID" value="CCK70821.1"/>
    <property type="molecule type" value="Genomic_DNA"/>
</dbReference>
<reference evidence="3 4" key="1">
    <citation type="journal article" date="2011" name="Proc. Natl. Acad. Sci. U.S.A.">
        <title>Evolutionary erosion of yeast sex chromosomes by mating-type switching accidents.</title>
        <authorList>
            <person name="Gordon J.L."/>
            <person name="Armisen D."/>
            <person name="Proux-Wera E."/>
            <person name="Oheigeartaigh S.S."/>
            <person name="Byrne K.P."/>
            <person name="Wolfe K.H."/>
        </authorList>
    </citation>
    <scope>NUCLEOTIDE SEQUENCE [LARGE SCALE GENOMIC DNA]</scope>
    <source>
        <strain evidence="4">ATCC MYA-139 / BCRC 22969 / CBS 8797 / CCRC 22969 / KCTC 17520 / NBRC 10181 / NCYC 3082</strain>
    </source>
</reference>
<dbReference type="Proteomes" id="UP000006310">
    <property type="component" value="Chromosome 6"/>
</dbReference>
<dbReference type="AlphaFoldDB" id="J7S8B3"/>
<accession>J7S8B3</accession>
<organism evidence="3 4">
    <name type="scientific">Huiozyma naganishii (strain ATCC MYA-139 / BCRC 22969 / CBS 8797 / KCTC 17520 / NBRC 10181 / NCYC 3082 / Yp74L-3)</name>
    <name type="common">Yeast</name>
    <name type="synonym">Kazachstania naganishii</name>
    <dbReference type="NCBI Taxonomy" id="1071383"/>
    <lineage>
        <taxon>Eukaryota</taxon>
        <taxon>Fungi</taxon>
        <taxon>Dikarya</taxon>
        <taxon>Ascomycota</taxon>
        <taxon>Saccharomycotina</taxon>
        <taxon>Saccharomycetes</taxon>
        <taxon>Saccharomycetales</taxon>
        <taxon>Saccharomycetaceae</taxon>
        <taxon>Huiozyma</taxon>
    </lineage>
</organism>
<feature type="compositionally biased region" description="Low complexity" evidence="1">
    <location>
        <begin position="58"/>
        <end position="67"/>
    </location>
</feature>
<dbReference type="RefSeq" id="XP_022465067.1">
    <property type="nucleotide sequence ID" value="XM_022608587.1"/>
</dbReference>
<dbReference type="eggNOG" id="ENOG502RZCQ">
    <property type="taxonomic scope" value="Eukaryota"/>
</dbReference>
<evidence type="ECO:0000313" key="4">
    <source>
        <dbReference type="Proteomes" id="UP000006310"/>
    </source>
</evidence>
<keyword evidence="2" id="KW-1133">Transmembrane helix</keyword>
<feature type="transmembrane region" description="Helical" evidence="2">
    <location>
        <begin position="277"/>
        <end position="303"/>
    </location>
</feature>
<feature type="transmembrane region" description="Helical" evidence="2">
    <location>
        <begin position="130"/>
        <end position="150"/>
    </location>
</feature>
<evidence type="ECO:0000256" key="2">
    <source>
        <dbReference type="SAM" id="Phobius"/>
    </source>
</evidence>
<dbReference type="OrthoDB" id="4060403at2759"/>
<reference evidence="4" key="2">
    <citation type="submission" date="2012-08" db="EMBL/GenBank/DDBJ databases">
        <title>Genome sequence of Kazachstania naganishii.</title>
        <authorList>
            <person name="Gordon J.L."/>
            <person name="Armisen D."/>
            <person name="Proux-Wera E."/>
            <person name="OhEigeartaigh S.S."/>
            <person name="Byrne K.P."/>
            <person name="Wolfe K.H."/>
        </authorList>
    </citation>
    <scope>NUCLEOTIDE SEQUENCE [LARGE SCALE GENOMIC DNA]</scope>
    <source>
        <strain evidence="4">ATCC MYA-139 / BCRC 22969 / CBS 8797 / CCRC 22969 / KCTC 17520 / NBRC 10181 / NCYC 3082</strain>
    </source>
</reference>
<gene>
    <name evidence="3" type="primary">KNAG0F01530</name>
    <name evidence="3" type="ordered locus">KNAG_0F01530</name>
</gene>
<dbReference type="HOGENOM" id="CLU_074623_0_0_1"/>